<gene>
    <name evidence="2" type="ORF">Fcan01_19858</name>
</gene>
<sequence length="102" mass="11284">MIHIKACGFPISKYQFLFTILQASEILHCLKTPQFYKMFAKYFLIAVLLVAGIQAMSMNPEEKIFFTNIPTSTTNQTLSVVPASCLIFGILCPTGYTGPRGG</sequence>
<reference evidence="2 3" key="1">
    <citation type="submission" date="2015-12" db="EMBL/GenBank/DDBJ databases">
        <title>The genome of Folsomia candida.</title>
        <authorList>
            <person name="Faddeeva A."/>
            <person name="Derks M.F."/>
            <person name="Anvar Y."/>
            <person name="Smit S."/>
            <person name="Van Straalen N."/>
            <person name="Roelofs D."/>
        </authorList>
    </citation>
    <scope>NUCLEOTIDE SEQUENCE [LARGE SCALE GENOMIC DNA]</scope>
    <source>
        <strain evidence="2 3">VU population</strain>
        <tissue evidence="2">Whole body</tissue>
    </source>
</reference>
<keyword evidence="3" id="KW-1185">Reference proteome</keyword>
<feature type="transmembrane region" description="Helical" evidence="1">
    <location>
        <begin position="39"/>
        <end position="57"/>
    </location>
</feature>
<keyword evidence="1" id="KW-1133">Transmembrane helix</keyword>
<accession>A0A226DL97</accession>
<evidence type="ECO:0000256" key="1">
    <source>
        <dbReference type="SAM" id="Phobius"/>
    </source>
</evidence>
<name>A0A226DL97_FOLCA</name>
<dbReference type="AlphaFoldDB" id="A0A226DL97"/>
<dbReference type="EMBL" id="LNIX01000018">
    <property type="protein sequence ID" value="OXA44986.1"/>
    <property type="molecule type" value="Genomic_DNA"/>
</dbReference>
<evidence type="ECO:0000313" key="3">
    <source>
        <dbReference type="Proteomes" id="UP000198287"/>
    </source>
</evidence>
<keyword evidence="1" id="KW-0472">Membrane</keyword>
<feature type="transmembrane region" description="Helical" evidence="1">
    <location>
        <begin position="77"/>
        <end position="96"/>
    </location>
</feature>
<protein>
    <submittedName>
        <fullName evidence="2">Uncharacterized protein</fullName>
    </submittedName>
</protein>
<comment type="caution">
    <text evidence="2">The sequence shown here is derived from an EMBL/GenBank/DDBJ whole genome shotgun (WGS) entry which is preliminary data.</text>
</comment>
<keyword evidence="1" id="KW-0812">Transmembrane</keyword>
<proteinExistence type="predicted"/>
<evidence type="ECO:0000313" key="2">
    <source>
        <dbReference type="EMBL" id="OXA44986.1"/>
    </source>
</evidence>
<organism evidence="2 3">
    <name type="scientific">Folsomia candida</name>
    <name type="common">Springtail</name>
    <dbReference type="NCBI Taxonomy" id="158441"/>
    <lineage>
        <taxon>Eukaryota</taxon>
        <taxon>Metazoa</taxon>
        <taxon>Ecdysozoa</taxon>
        <taxon>Arthropoda</taxon>
        <taxon>Hexapoda</taxon>
        <taxon>Collembola</taxon>
        <taxon>Entomobryomorpha</taxon>
        <taxon>Isotomoidea</taxon>
        <taxon>Isotomidae</taxon>
        <taxon>Proisotominae</taxon>
        <taxon>Folsomia</taxon>
    </lineage>
</organism>
<dbReference type="Proteomes" id="UP000198287">
    <property type="component" value="Unassembled WGS sequence"/>
</dbReference>